<dbReference type="RefSeq" id="WP_092789102.1">
    <property type="nucleotide sequence ID" value="NZ_FOPC01000002.1"/>
</dbReference>
<feature type="transmembrane region" description="Helical" evidence="1">
    <location>
        <begin position="54"/>
        <end position="76"/>
    </location>
</feature>
<keyword evidence="3" id="KW-1185">Reference proteome</keyword>
<evidence type="ECO:0000256" key="1">
    <source>
        <dbReference type="SAM" id="Phobius"/>
    </source>
</evidence>
<proteinExistence type="predicted"/>
<accession>A0A1I2QMC4</accession>
<dbReference type="Proteomes" id="UP000199642">
    <property type="component" value="Unassembled WGS sequence"/>
</dbReference>
<gene>
    <name evidence="2" type="ORF">SAMN04487988_102267</name>
</gene>
<dbReference type="AlphaFoldDB" id="A0A1I2QMC4"/>
<dbReference type="OrthoDB" id="9954390at2"/>
<keyword evidence="1" id="KW-1133">Transmembrane helix</keyword>
<name>A0A1I2QMC4_9BACT</name>
<evidence type="ECO:0000313" key="3">
    <source>
        <dbReference type="Proteomes" id="UP000199642"/>
    </source>
</evidence>
<protein>
    <submittedName>
        <fullName evidence="2">Uncharacterized protein</fullName>
    </submittedName>
</protein>
<organism evidence="2 3">
    <name type="scientific">Algoriphagus hitonicola</name>
    <dbReference type="NCBI Taxonomy" id="435880"/>
    <lineage>
        <taxon>Bacteria</taxon>
        <taxon>Pseudomonadati</taxon>
        <taxon>Bacteroidota</taxon>
        <taxon>Cytophagia</taxon>
        <taxon>Cytophagales</taxon>
        <taxon>Cyclobacteriaceae</taxon>
        <taxon>Algoriphagus</taxon>
    </lineage>
</organism>
<sequence>MIGFIIILLGGYIASRGYKKLDLLKKYEFENTTQGGVVEFDSYEKSKNHESKKAMGRITFFAGIIVFWIGFLFMVAF</sequence>
<keyword evidence="1" id="KW-0812">Transmembrane</keyword>
<dbReference type="STRING" id="435880.SAMN04487988_102267"/>
<keyword evidence="1" id="KW-0472">Membrane</keyword>
<dbReference type="EMBL" id="FOPC01000002">
    <property type="protein sequence ID" value="SFG27377.1"/>
    <property type="molecule type" value="Genomic_DNA"/>
</dbReference>
<evidence type="ECO:0000313" key="2">
    <source>
        <dbReference type="EMBL" id="SFG27377.1"/>
    </source>
</evidence>
<reference evidence="3" key="1">
    <citation type="submission" date="2016-10" db="EMBL/GenBank/DDBJ databases">
        <authorList>
            <person name="Varghese N."/>
            <person name="Submissions S."/>
        </authorList>
    </citation>
    <scope>NUCLEOTIDE SEQUENCE [LARGE SCALE GENOMIC DNA]</scope>
    <source>
        <strain evidence="3">DSM 19315</strain>
    </source>
</reference>